<comment type="caution">
    <text evidence="3">The sequence shown here is derived from an EMBL/GenBank/DDBJ whole genome shotgun (WGS) entry which is preliminary data.</text>
</comment>
<feature type="coiled-coil region" evidence="1">
    <location>
        <begin position="411"/>
        <end position="472"/>
    </location>
</feature>
<reference evidence="3 4" key="1">
    <citation type="journal article" date="2019" name="Plant Biotechnol. J.">
        <title>The red bayberry genome and genetic basis of sex determination.</title>
        <authorList>
            <person name="Jia H.M."/>
            <person name="Jia H.J."/>
            <person name="Cai Q.L."/>
            <person name="Wang Y."/>
            <person name="Zhao H.B."/>
            <person name="Yang W.F."/>
            <person name="Wang G.Y."/>
            <person name="Li Y.H."/>
            <person name="Zhan D.L."/>
            <person name="Shen Y.T."/>
            <person name="Niu Q.F."/>
            <person name="Chang L."/>
            <person name="Qiu J."/>
            <person name="Zhao L."/>
            <person name="Xie H.B."/>
            <person name="Fu W.Y."/>
            <person name="Jin J."/>
            <person name="Li X.W."/>
            <person name="Jiao Y."/>
            <person name="Zhou C.C."/>
            <person name="Tu T."/>
            <person name="Chai C.Y."/>
            <person name="Gao J.L."/>
            <person name="Fan L.J."/>
            <person name="van de Weg E."/>
            <person name="Wang J.Y."/>
            <person name="Gao Z.S."/>
        </authorList>
    </citation>
    <scope>NUCLEOTIDE SEQUENCE [LARGE SCALE GENOMIC DNA]</scope>
    <source>
        <tissue evidence="3">Leaves</tissue>
    </source>
</reference>
<dbReference type="Pfam" id="PF03004">
    <property type="entry name" value="Transposase_24"/>
    <property type="match status" value="1"/>
</dbReference>
<dbReference type="AlphaFoldDB" id="A0A6A1VUH9"/>
<dbReference type="EMBL" id="RXIC02000022">
    <property type="protein sequence ID" value="KAB1215577.1"/>
    <property type="molecule type" value="Genomic_DNA"/>
</dbReference>
<name>A0A6A1VUH9_9ROSI</name>
<evidence type="ECO:0000313" key="3">
    <source>
        <dbReference type="EMBL" id="KAB1215577.1"/>
    </source>
</evidence>
<accession>A0A6A1VUH9</accession>
<dbReference type="PANTHER" id="PTHR33499:SF11">
    <property type="entry name" value="NO APICAL MERISTEM-ASSOCIATED C-TERMINAL DOMAIN-CONTAINING PROTEIN"/>
    <property type="match status" value="1"/>
</dbReference>
<proteinExistence type="predicted"/>
<dbReference type="Proteomes" id="UP000516437">
    <property type="component" value="Chromosome 4"/>
</dbReference>
<dbReference type="OrthoDB" id="1580137at2759"/>
<feature type="region of interest" description="Disordered" evidence="2">
    <location>
        <begin position="125"/>
        <end position="176"/>
    </location>
</feature>
<keyword evidence="4" id="KW-1185">Reference proteome</keyword>
<sequence>MGTKRGSSAGQRRFYGVVSEDNTEENIGLAICGDIGVLGGSKNLNIVVGFVGFVGVKAFERLVSGQAPVRSAIEMRFEGGICREDLKNLLPVEVRMMTVQTWEMTGDMRLECGETMANRAKRQRAVAPCPSSPPPVFNNVTEKPVGAGDARSYTSTPASGDFETRASSQPTLAPSLGGMTHSSTGYVWLTLDKVRATQLDKLSVSIPDNCAADVGENSAKLSTQIGLLVREEDLRTMNMIMAKSYHQFKGRLHEHYKKKGGGNKEVAIRHPHPNMDEDTWAKLCDMFADPKYEEKCKVNTENRKGLTIFHTAGTRTFARYRKVLETSPSVTSEIGPAELYAVSHKRKNGDWLSDVAKDNHEKMRELQEQAISDGRSYNDIDILHQVLGPKPGYVRGLGRAVKPPRSSGSTSTSVARQLREAQLEIDRLKAKREAEIEQMRIEREAEMERMRAERQQEMKELENRLMREMRERMNDFMTNSSHGL</sequence>
<evidence type="ECO:0000256" key="1">
    <source>
        <dbReference type="SAM" id="Coils"/>
    </source>
</evidence>
<gene>
    <name evidence="3" type="ORF">CJ030_MR4G017895</name>
</gene>
<dbReference type="InterPro" id="IPR004252">
    <property type="entry name" value="Probable_transposase_24"/>
</dbReference>
<protein>
    <submittedName>
        <fullName evidence="3">Uncharacterized protein</fullName>
    </submittedName>
</protein>
<keyword evidence="1" id="KW-0175">Coiled coil</keyword>
<evidence type="ECO:0000256" key="2">
    <source>
        <dbReference type="SAM" id="MobiDB-lite"/>
    </source>
</evidence>
<evidence type="ECO:0000313" key="4">
    <source>
        <dbReference type="Proteomes" id="UP000516437"/>
    </source>
</evidence>
<dbReference type="PANTHER" id="PTHR33499">
    <property type="entry name" value="OS12G0282400 PROTEIN-RELATED"/>
    <property type="match status" value="1"/>
</dbReference>
<organism evidence="3 4">
    <name type="scientific">Morella rubra</name>
    <name type="common">Chinese bayberry</name>
    <dbReference type="NCBI Taxonomy" id="262757"/>
    <lineage>
        <taxon>Eukaryota</taxon>
        <taxon>Viridiplantae</taxon>
        <taxon>Streptophyta</taxon>
        <taxon>Embryophyta</taxon>
        <taxon>Tracheophyta</taxon>
        <taxon>Spermatophyta</taxon>
        <taxon>Magnoliopsida</taxon>
        <taxon>eudicotyledons</taxon>
        <taxon>Gunneridae</taxon>
        <taxon>Pentapetalae</taxon>
        <taxon>rosids</taxon>
        <taxon>fabids</taxon>
        <taxon>Fagales</taxon>
        <taxon>Myricaceae</taxon>
        <taxon>Morella</taxon>
    </lineage>
</organism>